<name>K9ZR74_ANACC</name>
<dbReference type="PANTHER" id="PTHR34353:SF2">
    <property type="entry name" value="CRISPR-ASSOCIATED ENDONUCLEASE CAS1 1"/>
    <property type="match status" value="1"/>
</dbReference>
<evidence type="ECO:0000256" key="10">
    <source>
        <dbReference type="HAMAP-Rule" id="MF_01470"/>
    </source>
</evidence>
<dbReference type="KEGG" id="acy:Anacy_5761"/>
<keyword evidence="5 10" id="KW-0460">Magnesium</keyword>
<evidence type="ECO:0000256" key="11">
    <source>
        <dbReference type="SAM" id="MobiDB-lite"/>
    </source>
</evidence>
<evidence type="ECO:0000313" key="13">
    <source>
        <dbReference type="Proteomes" id="UP000010474"/>
    </source>
</evidence>
<dbReference type="OrthoDB" id="9803119at2"/>
<dbReference type="CDD" id="cd09634">
    <property type="entry name" value="Cas1_I-II-III"/>
    <property type="match status" value="1"/>
</dbReference>
<dbReference type="InterPro" id="IPR050646">
    <property type="entry name" value="Cas1"/>
</dbReference>
<dbReference type="EMBL" id="CP003660">
    <property type="protein sequence ID" value="AFZ61062.1"/>
    <property type="molecule type" value="Genomic_DNA"/>
</dbReference>
<evidence type="ECO:0000256" key="8">
    <source>
        <dbReference type="ARBA" id="ARBA00023211"/>
    </source>
</evidence>
<dbReference type="GO" id="GO:0016787">
    <property type="term" value="F:hydrolase activity"/>
    <property type="evidence" value="ECO:0007669"/>
    <property type="project" value="UniProtKB-KW"/>
</dbReference>
<keyword evidence="3 10" id="KW-0255">Endonuclease</keyword>
<gene>
    <name evidence="10" type="primary">cas1</name>
    <name evidence="12" type="ordered locus">Anacy_5761</name>
</gene>
<dbReference type="InterPro" id="IPR042211">
    <property type="entry name" value="CRISPR-assoc_Cas1_N"/>
</dbReference>
<comment type="caution">
    <text evidence="10">Lacks conserved residue(s) required for the propagation of feature annotation.</text>
</comment>
<evidence type="ECO:0000313" key="12">
    <source>
        <dbReference type="EMBL" id="AFZ61062.1"/>
    </source>
</evidence>
<keyword evidence="2 10" id="KW-0479">Metal-binding</keyword>
<organism evidence="12 13">
    <name type="scientific">Anabaena cylindrica (strain ATCC 27899 / PCC 7122)</name>
    <dbReference type="NCBI Taxonomy" id="272123"/>
    <lineage>
        <taxon>Bacteria</taxon>
        <taxon>Bacillati</taxon>
        <taxon>Cyanobacteriota</taxon>
        <taxon>Cyanophyceae</taxon>
        <taxon>Nostocales</taxon>
        <taxon>Nostocaceae</taxon>
        <taxon>Anabaena</taxon>
    </lineage>
</organism>
<reference evidence="13" key="1">
    <citation type="journal article" date="2013" name="Proc. Natl. Acad. Sci. U.S.A.">
        <title>Improving the coverage of the cyanobacterial phylum using diversity-driven genome sequencing.</title>
        <authorList>
            <person name="Shih P.M."/>
            <person name="Wu D."/>
            <person name="Latifi A."/>
            <person name="Axen S.D."/>
            <person name="Fewer D.P."/>
            <person name="Talla E."/>
            <person name="Calteau A."/>
            <person name="Cai F."/>
            <person name="Tandeau de Marsac N."/>
            <person name="Rippka R."/>
            <person name="Herdman M."/>
            <person name="Sivonen K."/>
            <person name="Coursin T."/>
            <person name="Laurent T."/>
            <person name="Goodwin L."/>
            <person name="Nolan M."/>
            <person name="Davenport K.W."/>
            <person name="Han C.S."/>
            <person name="Rubin E.M."/>
            <person name="Eisen J.A."/>
            <person name="Woyke T."/>
            <person name="Gugger M."/>
            <person name="Kerfeld C.A."/>
        </authorList>
    </citation>
    <scope>NUCLEOTIDE SEQUENCE [LARGE SCALE GENOMIC DNA]</scope>
    <source>
        <strain evidence="13">ATCC 27899 / PCC 7122</strain>
    </source>
</reference>
<dbReference type="AlphaFoldDB" id="K9ZR74"/>
<dbReference type="NCBIfam" id="TIGR00287">
    <property type="entry name" value="cas1"/>
    <property type="match status" value="1"/>
</dbReference>
<keyword evidence="12" id="KW-0614">Plasmid</keyword>
<evidence type="ECO:0000256" key="7">
    <source>
        <dbReference type="ARBA" id="ARBA00023125"/>
    </source>
</evidence>
<dbReference type="InterPro" id="IPR042206">
    <property type="entry name" value="CRISPR-assoc_Cas1_C"/>
</dbReference>
<evidence type="ECO:0000256" key="2">
    <source>
        <dbReference type="ARBA" id="ARBA00022723"/>
    </source>
</evidence>
<keyword evidence="4 10" id="KW-0378">Hydrolase</keyword>
<dbReference type="GO" id="GO:0004519">
    <property type="term" value="F:endonuclease activity"/>
    <property type="evidence" value="ECO:0007669"/>
    <property type="project" value="UniProtKB-UniRule"/>
</dbReference>
<comment type="subunit">
    <text evidence="9 10">Homodimer, forms a heterotetramer with a Cas2 homodimer.</text>
</comment>
<keyword evidence="1 10" id="KW-0540">Nuclease</keyword>
<evidence type="ECO:0000256" key="4">
    <source>
        <dbReference type="ARBA" id="ARBA00022801"/>
    </source>
</evidence>
<dbReference type="HAMAP" id="MF_01470">
    <property type="entry name" value="Cas1"/>
    <property type="match status" value="1"/>
</dbReference>
<comment type="cofactor">
    <cofactor evidence="10">
        <name>Mg(2+)</name>
        <dbReference type="ChEBI" id="CHEBI:18420"/>
    </cofactor>
    <cofactor evidence="10">
        <name>Mn(2+)</name>
        <dbReference type="ChEBI" id="CHEBI:29035"/>
    </cofactor>
</comment>
<evidence type="ECO:0000256" key="6">
    <source>
        <dbReference type="ARBA" id="ARBA00023118"/>
    </source>
</evidence>
<dbReference type="PANTHER" id="PTHR34353">
    <property type="entry name" value="CRISPR-ASSOCIATED ENDONUCLEASE CAS1 1"/>
    <property type="match status" value="1"/>
</dbReference>
<accession>K9ZR74</accession>
<dbReference type="RefSeq" id="WP_015217673.1">
    <property type="nucleotide sequence ID" value="NC_019772.1"/>
</dbReference>
<evidence type="ECO:0000256" key="1">
    <source>
        <dbReference type="ARBA" id="ARBA00022722"/>
    </source>
</evidence>
<evidence type="ECO:0000256" key="3">
    <source>
        <dbReference type="ARBA" id="ARBA00022759"/>
    </source>
</evidence>
<proteinExistence type="inferred from homology"/>
<dbReference type="Proteomes" id="UP000010474">
    <property type="component" value="Plasmid pANACY.01"/>
</dbReference>
<comment type="function">
    <text evidence="10">CRISPR (clustered regularly interspaced short palindromic repeat), is an adaptive immune system that provides protection against mobile genetic elements (viruses, transposable elements and conjugative plasmids). CRISPR clusters contain spacers, sequences complementary to antecedent mobile elements, and target invading nucleic acids. CRISPR clusters are transcribed and processed into CRISPR RNA (crRNA). Acts as a dsDNA endonuclease. Involved in the integration of spacer DNA into the CRISPR cassette.</text>
</comment>
<dbReference type="EC" id="3.1.-.-" evidence="10"/>
<keyword evidence="7 10" id="KW-0238">DNA-binding</keyword>
<geneLocation type="plasmid" evidence="12 13">
    <name>pANACY.01</name>
</geneLocation>
<feature type="region of interest" description="Disordered" evidence="11">
    <location>
        <begin position="330"/>
        <end position="350"/>
    </location>
</feature>
<dbReference type="InterPro" id="IPR002729">
    <property type="entry name" value="CRISPR-assoc_Cas1"/>
</dbReference>
<dbReference type="GO" id="GO:0051607">
    <property type="term" value="P:defense response to virus"/>
    <property type="evidence" value="ECO:0007669"/>
    <property type="project" value="UniProtKB-UniRule"/>
</dbReference>
<keyword evidence="6 10" id="KW-0051">Antiviral defense</keyword>
<dbReference type="Gene3D" id="1.20.120.920">
    <property type="entry name" value="CRISPR-associated endonuclease Cas1, C-terminal domain"/>
    <property type="match status" value="1"/>
</dbReference>
<sequence>MSTIYITEQDANLQIQHHYLKVFHQQKQCVSLRISNVSQIILFGNITLPKEIIKVVVAHQIPVLYITPFGEIIGRLENTSQRQYKYLTCQRQWIRNRELKRATAESMIWAKLHNQHTFLQSWTRHHANYITQRALNYLTLLIDNLPIATFLNELREYSEEADKVYESAVTSIFSFYNVCSHINQKPINGFLNLGYQLLNQYIYTLLDSAGLHPNYAILSRNSDHELPLAWDLAAEFRAPIVDDCVLNFVRNFSHTNGNGKSQSRTILQRFLQHWEAQLRTFVIHPYAGEVSYRQCMDLQVREYIACLLGDAEYYRPLAFKHHPEEVKSQKIKVKREESEEVKSQKVKVLR</sequence>
<dbReference type="GO" id="GO:0046872">
    <property type="term" value="F:metal ion binding"/>
    <property type="evidence" value="ECO:0007669"/>
    <property type="project" value="UniProtKB-UniRule"/>
</dbReference>
<evidence type="ECO:0000256" key="5">
    <source>
        <dbReference type="ARBA" id="ARBA00022842"/>
    </source>
</evidence>
<dbReference type="Gene3D" id="3.100.10.20">
    <property type="entry name" value="CRISPR-associated endonuclease Cas1, N-terminal domain"/>
    <property type="match status" value="1"/>
</dbReference>
<protein>
    <recommendedName>
        <fullName evidence="10">CRISPR-associated endonuclease Cas1</fullName>
        <ecNumber evidence="10">3.1.-.-</ecNumber>
    </recommendedName>
</protein>
<dbReference type="PATRIC" id="fig|272123.3.peg.6247"/>
<evidence type="ECO:0000256" key="9">
    <source>
        <dbReference type="ARBA" id="ARBA00038592"/>
    </source>
</evidence>
<feature type="compositionally biased region" description="Basic and acidic residues" evidence="11">
    <location>
        <begin position="330"/>
        <end position="343"/>
    </location>
</feature>
<keyword evidence="13" id="KW-1185">Reference proteome</keyword>
<dbReference type="Pfam" id="PF01867">
    <property type="entry name" value="Cas_Cas1"/>
    <property type="match status" value="1"/>
</dbReference>
<keyword evidence="8 10" id="KW-0464">Manganese</keyword>
<comment type="similarity">
    <text evidence="10">Belongs to the CRISPR-associated endonuclease Cas1 family.</text>
</comment>
<dbReference type="GO" id="GO:0003677">
    <property type="term" value="F:DNA binding"/>
    <property type="evidence" value="ECO:0007669"/>
    <property type="project" value="UniProtKB-KW"/>
</dbReference>
<dbReference type="GO" id="GO:0043571">
    <property type="term" value="P:maintenance of CRISPR repeat elements"/>
    <property type="evidence" value="ECO:0007669"/>
    <property type="project" value="UniProtKB-UniRule"/>
</dbReference>
<dbReference type="HOGENOM" id="CLU_052779_1_0_3"/>